<keyword evidence="4" id="KW-0804">Transcription</keyword>
<dbReference type="InterPro" id="IPR000843">
    <property type="entry name" value="HTH_LacI"/>
</dbReference>
<accession>A0A2V1HVJ1</accession>
<dbReference type="Pfam" id="PF13377">
    <property type="entry name" value="Peripla_BP_3"/>
    <property type="match status" value="1"/>
</dbReference>
<dbReference type="EMBL" id="QEOP01000002">
    <property type="protein sequence ID" value="PVZ94164.1"/>
    <property type="molecule type" value="Genomic_DNA"/>
</dbReference>
<dbReference type="SUPFAM" id="SSF53822">
    <property type="entry name" value="Periplasmic binding protein-like I"/>
    <property type="match status" value="1"/>
</dbReference>
<dbReference type="CDD" id="cd06288">
    <property type="entry name" value="PBP1_sucrose_transcription_regulator"/>
    <property type="match status" value="1"/>
</dbReference>
<dbReference type="Pfam" id="PF00356">
    <property type="entry name" value="LacI"/>
    <property type="match status" value="1"/>
</dbReference>
<dbReference type="Gene3D" id="3.40.50.2300">
    <property type="match status" value="2"/>
</dbReference>
<evidence type="ECO:0000256" key="3">
    <source>
        <dbReference type="ARBA" id="ARBA00023125"/>
    </source>
</evidence>
<keyword evidence="8" id="KW-1185">Reference proteome</keyword>
<evidence type="ECO:0000259" key="6">
    <source>
        <dbReference type="PROSITE" id="PS50932"/>
    </source>
</evidence>
<name>A0A2V1HVJ1_9MICO</name>
<evidence type="ECO:0000256" key="5">
    <source>
        <dbReference type="SAM" id="MobiDB-lite"/>
    </source>
</evidence>
<comment type="caution">
    <text evidence="7">The sequence shown here is derived from an EMBL/GenBank/DDBJ whole genome shotgun (WGS) entry which is preliminary data.</text>
</comment>
<dbReference type="PANTHER" id="PTHR30146">
    <property type="entry name" value="LACI-RELATED TRANSCRIPTIONAL REPRESSOR"/>
    <property type="match status" value="1"/>
</dbReference>
<dbReference type="InterPro" id="IPR046335">
    <property type="entry name" value="LacI/GalR-like_sensor"/>
</dbReference>
<evidence type="ECO:0000256" key="1">
    <source>
        <dbReference type="ARBA" id="ARBA00022491"/>
    </source>
</evidence>
<dbReference type="Gene3D" id="1.10.260.40">
    <property type="entry name" value="lambda repressor-like DNA-binding domains"/>
    <property type="match status" value="1"/>
</dbReference>
<evidence type="ECO:0000313" key="8">
    <source>
        <dbReference type="Proteomes" id="UP000244893"/>
    </source>
</evidence>
<gene>
    <name evidence="7" type="ORF">DDQ50_10495</name>
</gene>
<keyword evidence="1" id="KW-0678">Repressor</keyword>
<dbReference type="Proteomes" id="UP000244893">
    <property type="component" value="Unassembled WGS sequence"/>
</dbReference>
<feature type="domain" description="HTH lacI-type" evidence="6">
    <location>
        <begin position="6"/>
        <end position="62"/>
    </location>
</feature>
<dbReference type="AlphaFoldDB" id="A0A2V1HVJ1"/>
<dbReference type="SUPFAM" id="SSF47413">
    <property type="entry name" value="lambda repressor-like DNA-binding domains"/>
    <property type="match status" value="1"/>
</dbReference>
<dbReference type="PANTHER" id="PTHR30146:SF148">
    <property type="entry name" value="HTH-TYPE TRANSCRIPTIONAL REPRESSOR PURR-RELATED"/>
    <property type="match status" value="1"/>
</dbReference>
<sequence length="373" mass="40090">MAVRRVTLADVAKLAGVSPTTASLILNGKPDTRFSADAHRRVHQAVAELGYRPNIGARALRTDRSLTIGFISDVVATTRFASGLIRGALEEAENAGHVMLVLETGSDPTREAEAVGAVLDRQVDGIVFATMRAREMVVPALPESTRVVMLNATNAGFGVSVLPDEETGGRSAVDLLAAAGHVEGIVLIGQNDEVERDLFRSATVARRVHGLRSEMAELGLGFIAEESSWDWEPENGYALTASLLDRRDDVRALLCMNDRLAFGAYQACQERGIVVGRDISIVSFDNDELAAYLRPGLTTIGLPHEAMGREAVRLLLSQETAVERLVGMPVVERASVVTLDRTSDRARRAQERLDERQARTGSAPVDAGARGSA</sequence>
<feature type="compositionally biased region" description="Basic and acidic residues" evidence="5">
    <location>
        <begin position="347"/>
        <end position="358"/>
    </location>
</feature>
<dbReference type="PROSITE" id="PS00356">
    <property type="entry name" value="HTH_LACI_1"/>
    <property type="match status" value="1"/>
</dbReference>
<dbReference type="OrthoDB" id="9798934at2"/>
<evidence type="ECO:0000313" key="7">
    <source>
        <dbReference type="EMBL" id="PVZ94164.1"/>
    </source>
</evidence>
<keyword evidence="3" id="KW-0238">DNA-binding</keyword>
<dbReference type="RefSeq" id="WP_116756678.1">
    <property type="nucleotide sequence ID" value="NZ_JBHUEX010000001.1"/>
</dbReference>
<dbReference type="GO" id="GO:0003700">
    <property type="term" value="F:DNA-binding transcription factor activity"/>
    <property type="evidence" value="ECO:0007669"/>
    <property type="project" value="TreeGrafter"/>
</dbReference>
<dbReference type="GO" id="GO:0000976">
    <property type="term" value="F:transcription cis-regulatory region binding"/>
    <property type="evidence" value="ECO:0007669"/>
    <property type="project" value="TreeGrafter"/>
</dbReference>
<dbReference type="SMART" id="SM00354">
    <property type="entry name" value="HTH_LACI"/>
    <property type="match status" value="1"/>
</dbReference>
<evidence type="ECO:0000256" key="2">
    <source>
        <dbReference type="ARBA" id="ARBA00023015"/>
    </source>
</evidence>
<dbReference type="InterPro" id="IPR028082">
    <property type="entry name" value="Peripla_BP_I"/>
</dbReference>
<dbReference type="CDD" id="cd01392">
    <property type="entry name" value="HTH_LacI"/>
    <property type="match status" value="1"/>
</dbReference>
<reference evidence="7 8" key="1">
    <citation type="submission" date="2018-05" db="EMBL/GenBank/DDBJ databases">
        <title>Amnibacterium sp. M8JJ-5, whole genome shotgun sequence.</title>
        <authorList>
            <person name="Tuo L."/>
        </authorList>
    </citation>
    <scope>NUCLEOTIDE SEQUENCE [LARGE SCALE GENOMIC DNA]</scope>
    <source>
        <strain evidence="7 8">M8JJ-5</strain>
    </source>
</reference>
<evidence type="ECO:0000256" key="4">
    <source>
        <dbReference type="ARBA" id="ARBA00023163"/>
    </source>
</evidence>
<organism evidence="7 8">
    <name type="scientific">Amnibacterium flavum</name>
    <dbReference type="NCBI Taxonomy" id="2173173"/>
    <lineage>
        <taxon>Bacteria</taxon>
        <taxon>Bacillati</taxon>
        <taxon>Actinomycetota</taxon>
        <taxon>Actinomycetes</taxon>
        <taxon>Micrococcales</taxon>
        <taxon>Microbacteriaceae</taxon>
        <taxon>Amnibacterium</taxon>
    </lineage>
</organism>
<dbReference type="InterPro" id="IPR010982">
    <property type="entry name" value="Lambda_DNA-bd_dom_sf"/>
</dbReference>
<dbReference type="PROSITE" id="PS50932">
    <property type="entry name" value="HTH_LACI_2"/>
    <property type="match status" value="1"/>
</dbReference>
<keyword evidence="2" id="KW-0805">Transcription regulation</keyword>
<feature type="region of interest" description="Disordered" evidence="5">
    <location>
        <begin position="347"/>
        <end position="373"/>
    </location>
</feature>
<proteinExistence type="predicted"/>
<protein>
    <submittedName>
        <fullName evidence="7">Transcriptional regulator</fullName>
    </submittedName>
</protein>